<reference evidence="10" key="5">
    <citation type="journal article" date="2020" name="bioRxiv">
        <title>An intestinal cell type in zebrafish is the nexus for the SARS-CoV-2 receptor and the Renin-Angiotensin-Aldosterone System that contributes to COVID-19 comorbidities.</title>
        <authorList>
            <person name="Postlethwait J.H."/>
            <person name="Farnsworth D.R."/>
            <person name="Miller A.C."/>
        </authorList>
    </citation>
    <scope>NUCLEOTIDE SEQUENCE</scope>
    <source>
        <strain evidence="10">Tuebingen</strain>
    </source>
</reference>
<evidence type="ECO:0000256" key="6">
    <source>
        <dbReference type="SAM" id="SignalP"/>
    </source>
</evidence>
<dbReference type="CTD" id="3396"/>
<reference evidence="10" key="7">
    <citation type="submission" date="2025-04" db="UniProtKB">
        <authorList>
            <consortium name="RefSeq"/>
        </authorList>
    </citation>
    <scope>IDENTIFICATION</scope>
    <source>
        <strain evidence="10">Tuebingen</strain>
    </source>
</reference>
<dbReference type="OrthoDB" id="270639at2759"/>
<dbReference type="ZFIN" id="ZDB-GENE-121214-202">
    <property type="gene designation" value="mrpl58"/>
</dbReference>
<dbReference type="GO" id="GO:0005762">
    <property type="term" value="C:mitochondrial large ribosomal subunit"/>
    <property type="evidence" value="ECO:0000318"/>
    <property type="project" value="GO_Central"/>
</dbReference>
<gene>
    <name evidence="8 10 11" type="primary">mrpl58</name>
    <name evidence="10" type="synonym">ict1</name>
    <name evidence="10" type="synonym">si:ch1073-357b18.5</name>
</gene>
<sequence length="193" mass="21716">MAAPAVCSFSPLVCACRWRLTGITALSSGTAGIQHRPGIGFCPARAAARSTQDQQLTHIPVDKLKVSYSRSSGAGGQHVNKVNTKAEVRFHVQTADWLPETLKSQILLKHQSRINKAGELFVRSEISRSQRRNLQECVQKLTALIQEAEQQEAEPSPEDQELWKNRLNKRNLERLKQKKIHSATKRARRPDFD</sequence>
<evidence type="ECO:0000313" key="11">
    <source>
        <dbReference type="ZFIN" id="ZDB-GENE-121214-202"/>
    </source>
</evidence>
<dbReference type="SMR" id="E7F0D0"/>
<dbReference type="Bgee" id="ENSDARG00000078835">
    <property type="expression patterns" value="Expressed in liver and 21 other cell types or tissues"/>
</dbReference>
<reference evidence="8" key="1">
    <citation type="submission" date="2011-04" db="UniProtKB">
        <authorList>
            <consortium name="Ensembl"/>
        </authorList>
    </citation>
    <scope>IDENTIFICATION</scope>
    <source>
        <strain evidence="8">Tuebingen</strain>
    </source>
</reference>
<dbReference type="AlphaFoldDB" id="E7F0D0"/>
<dbReference type="PaxDb" id="7955-ENSDARP00000126890"/>
<accession>A0A8M1P977</accession>
<keyword evidence="9" id="KW-1185">Reference proteome</keyword>
<evidence type="ECO:0000313" key="9">
    <source>
        <dbReference type="Proteomes" id="UP000000437"/>
    </source>
</evidence>
<dbReference type="RefSeq" id="NP_001313644.1">
    <property type="nucleotide sequence ID" value="NM_001326715.1"/>
</dbReference>
<dbReference type="Proteomes" id="UP000000437">
    <property type="component" value="Chromosome 12"/>
</dbReference>
<evidence type="ECO:0000313" key="10">
    <source>
        <dbReference type="RefSeq" id="NP_001313644.1"/>
    </source>
</evidence>
<feature type="signal peptide" evidence="6">
    <location>
        <begin position="1"/>
        <end position="15"/>
    </location>
</feature>
<dbReference type="SUPFAM" id="SSF110916">
    <property type="entry name" value="Peptidyl-tRNA hydrolase domain-like"/>
    <property type="match status" value="1"/>
</dbReference>
<feature type="region of interest" description="Disordered" evidence="5">
    <location>
        <begin position="173"/>
        <end position="193"/>
    </location>
</feature>
<reference evidence="10" key="3">
    <citation type="journal article" date="2015" name="Nat. Commun.">
        <title>RFX transcription factors are essential for hearing in mice.</title>
        <authorList>
            <person name="Elkon R."/>
            <person name="Milon B."/>
            <person name="Morrison L."/>
            <person name="Shah M."/>
            <person name="Vijayakumar S."/>
            <person name="Racherla M."/>
            <person name="Leitch C.C."/>
            <person name="Silipino L."/>
            <person name="Hadi S."/>
            <person name="Weiss-Gayet M."/>
            <person name="Barras E."/>
            <person name="Schmid C.D."/>
            <person name="Ait-Lounis A."/>
            <person name="Barnes A."/>
            <person name="Song Y."/>
            <person name="Eisenman D.J."/>
            <person name="Eliyahu E."/>
            <person name="Frolenkov G.I."/>
            <person name="Strome S.E."/>
            <person name="Durand B."/>
            <person name="Zaghloul N.A."/>
            <person name="Jones S.M."/>
            <person name="Reith W."/>
            <person name="Hertzano R."/>
        </authorList>
    </citation>
    <scope>NUCLEOTIDE SEQUENCE</scope>
    <source>
        <strain evidence="10">Tuebingen</strain>
    </source>
</reference>
<dbReference type="EMBL" id="CU611036">
    <property type="status" value="NOT_ANNOTATED_CDS"/>
    <property type="molecule type" value="Genomic_DNA"/>
</dbReference>
<proteinExistence type="inferred from homology"/>
<protein>
    <recommendedName>
        <fullName evidence="3">Large ribosomal subunit protein mL62</fullName>
        <ecNumber evidence="1">3.1.1.29</ecNumber>
    </recommendedName>
    <alternativeName>
        <fullName evidence="4">Peptidyl-tRNA hydrolase ICT1, mitochondrial</fullName>
    </alternativeName>
</protein>
<evidence type="ECO:0000256" key="5">
    <source>
        <dbReference type="SAM" id="MobiDB-lite"/>
    </source>
</evidence>
<feature type="domain" description="Prokaryotic-type class I peptide chain release factors" evidence="7">
    <location>
        <begin position="57"/>
        <end position="185"/>
    </location>
</feature>
<organism evidence="8">
    <name type="scientific">Danio rerio</name>
    <name type="common">Zebrafish</name>
    <name type="synonym">Brachydanio rerio</name>
    <dbReference type="NCBI Taxonomy" id="7955"/>
    <lineage>
        <taxon>Eukaryota</taxon>
        <taxon>Metazoa</taxon>
        <taxon>Chordata</taxon>
        <taxon>Craniata</taxon>
        <taxon>Vertebrata</taxon>
        <taxon>Euteleostomi</taxon>
        <taxon>Actinopterygii</taxon>
        <taxon>Neopterygii</taxon>
        <taxon>Teleostei</taxon>
        <taxon>Ostariophysi</taxon>
        <taxon>Cypriniformes</taxon>
        <taxon>Danionidae</taxon>
        <taxon>Danioninae</taxon>
        <taxon>Danio</taxon>
    </lineage>
</organism>
<dbReference type="InterPro" id="IPR052104">
    <property type="entry name" value="Mito_Release_Factor_mL62"/>
</dbReference>
<comment type="similarity">
    <text evidence="2">Belongs to the prokaryotic/mitochondrial release factor family. Mitochondrion-specific ribosomal protein mL62 subfamily.</text>
</comment>
<dbReference type="STRING" id="7955.ENSDARP00000102976"/>
<keyword evidence="6" id="KW-0732">Signal</keyword>
<dbReference type="InterPro" id="IPR000352">
    <property type="entry name" value="Pep_chain_release_fac_I"/>
</dbReference>
<reference evidence="10" key="4">
    <citation type="journal article" date="2019" name="Development">
        <title>Genome-wide strategies reveal target genes of Npas4l associated with vascular development in zebrafish.</title>
        <authorList>
            <person name="Marass M."/>
            <person name="Beisaw A."/>
            <person name="Gerri C."/>
            <person name="Luzzani F."/>
            <person name="Fukuda N."/>
            <person name="Gunther S."/>
            <person name="Kuenne C."/>
            <person name="Reischauer S."/>
            <person name="Stainier D.Y.R."/>
        </authorList>
    </citation>
    <scope>NUCLEOTIDE SEQUENCE</scope>
    <source>
        <strain evidence="10">Tuebingen</strain>
    </source>
</reference>
<reference evidence="10" key="6">
    <citation type="journal article" date="2021" name="Biol. Open">
        <title>The SARS-CoV-2 receptor and other key components of the Renin-Angiotensin-Aldosterone System related to COVID-19 are expressed in enterocytes in larval zebrafish.</title>
        <authorList>
            <person name="Postlethwait J.H."/>
            <person name="Massaquoi M.S."/>
            <person name="Farnsworth D.R."/>
            <person name="Yan Y.L."/>
            <person name="Guillemin K."/>
            <person name="Miller A.C."/>
        </authorList>
    </citation>
    <scope>NUCLEOTIDE SEQUENCE</scope>
    <source>
        <strain evidence="10">Tuebingen</strain>
    </source>
</reference>
<dbReference type="HOGENOM" id="CLU_089470_6_3_1"/>
<feature type="chain" id="PRO_5044730128" description="Large ribosomal subunit protein mL62" evidence="6">
    <location>
        <begin position="16"/>
        <end position="193"/>
    </location>
</feature>
<reference evidence="8 9" key="2">
    <citation type="journal article" date="2013" name="Nature">
        <title>The zebrafish reference genome sequence and its relationship to the human genome.</title>
        <authorList>
            <consortium name="Genome Reference Consortium Zebrafish"/>
            <person name="Howe K."/>
            <person name="Clark M.D."/>
            <person name="Torroja C.F."/>
            <person name="Torrance J."/>
            <person name="Berthelot C."/>
            <person name="Muffato M."/>
            <person name="Collins J.E."/>
            <person name="Humphray S."/>
            <person name="McLaren K."/>
            <person name="Matthews L."/>
            <person name="McLaren S."/>
            <person name="Sealy I."/>
            <person name="Caccamo M."/>
            <person name="Churcher C."/>
            <person name="Scott C."/>
            <person name="Barrett J.C."/>
            <person name="Koch R."/>
            <person name="Rauch G.J."/>
            <person name="White S."/>
            <person name="Chow W."/>
            <person name="Kilian B."/>
            <person name="Quintais L.T."/>
            <person name="Guerra-Assuncao J.A."/>
            <person name="Zhou Y."/>
            <person name="Gu Y."/>
            <person name="Yen J."/>
            <person name="Vogel J.H."/>
            <person name="Eyre T."/>
            <person name="Redmond S."/>
            <person name="Banerjee R."/>
            <person name="Chi J."/>
            <person name="Fu B."/>
            <person name="Langley E."/>
            <person name="Maguire S.F."/>
            <person name="Laird G.K."/>
            <person name="Lloyd D."/>
            <person name="Kenyon E."/>
            <person name="Donaldson S."/>
            <person name="Sehra H."/>
            <person name="Almeida-King J."/>
            <person name="Loveland J."/>
            <person name="Trevanion S."/>
            <person name="Jones M."/>
            <person name="Quail M."/>
            <person name="Willey D."/>
            <person name="Hunt A."/>
            <person name="Burton J."/>
            <person name="Sims S."/>
            <person name="McLay K."/>
            <person name="Plumb B."/>
            <person name="Davis J."/>
            <person name="Clee C."/>
            <person name="Oliver K."/>
            <person name="Clark R."/>
            <person name="Riddle C."/>
            <person name="Elliot D."/>
            <person name="Eliott D."/>
            <person name="Threadgold G."/>
            <person name="Harden G."/>
            <person name="Ware D."/>
            <person name="Begum S."/>
            <person name="Mortimore B."/>
            <person name="Mortimer B."/>
            <person name="Kerry G."/>
            <person name="Heath P."/>
            <person name="Phillimore B."/>
            <person name="Tracey A."/>
            <person name="Corby N."/>
            <person name="Dunn M."/>
            <person name="Johnson C."/>
            <person name="Wood J."/>
            <person name="Clark S."/>
            <person name="Pelan S."/>
            <person name="Griffiths G."/>
            <person name="Smith M."/>
            <person name="Glithero R."/>
            <person name="Howden P."/>
            <person name="Barker N."/>
            <person name="Lloyd C."/>
            <person name="Stevens C."/>
            <person name="Harley J."/>
            <person name="Holt K."/>
            <person name="Panagiotidis G."/>
            <person name="Lovell J."/>
            <person name="Beasley H."/>
            <person name="Henderson C."/>
            <person name="Gordon D."/>
            <person name="Auger K."/>
            <person name="Wright D."/>
            <person name="Collins J."/>
            <person name="Raisen C."/>
            <person name="Dyer L."/>
            <person name="Leung K."/>
            <person name="Robertson L."/>
            <person name="Ambridge K."/>
            <person name="Leongamornlert D."/>
            <person name="McGuire S."/>
            <person name="Gilderthorp R."/>
            <person name="Griffiths C."/>
            <person name="Manthravadi D."/>
            <person name="Nichol S."/>
            <person name="Barker G."/>
            <person name="Whitehead S."/>
            <person name="Kay M."/>
            <person name="Brown J."/>
            <person name="Murnane C."/>
            <person name="Gray E."/>
            <person name="Humphries M."/>
            <person name="Sycamore N."/>
            <person name="Barker D."/>
            <person name="Saunders D."/>
            <person name="Wallis J."/>
            <person name="Babbage A."/>
            <person name="Hammond S."/>
            <person name="Mashreghi-Mohammadi M."/>
            <person name="Barr L."/>
            <person name="Martin S."/>
            <person name="Wray P."/>
            <person name="Ellington A."/>
            <person name="Matthews N."/>
            <person name="Ellwood M."/>
            <person name="Woodmansey R."/>
            <person name="Clark G."/>
            <person name="Cooper J."/>
            <person name="Cooper J."/>
            <person name="Tromans A."/>
            <person name="Grafham D."/>
            <person name="Skuce C."/>
            <person name="Pandian R."/>
            <person name="Andrews R."/>
            <person name="Harrison E."/>
            <person name="Kimberley A."/>
            <person name="Garnett J."/>
            <person name="Fosker N."/>
            <person name="Hall R."/>
            <person name="Garner P."/>
            <person name="Kelly D."/>
            <person name="Bird C."/>
            <person name="Palmer S."/>
            <person name="Gehring I."/>
            <person name="Berger A."/>
            <person name="Dooley C.M."/>
            <person name="Ersan-Urun Z."/>
            <person name="Eser C."/>
            <person name="Geiger H."/>
            <person name="Geisler M."/>
            <person name="Karotki L."/>
            <person name="Kirn A."/>
            <person name="Konantz J."/>
            <person name="Konantz M."/>
            <person name="Oberlander M."/>
            <person name="Rudolph-Geiger S."/>
            <person name="Teucke M."/>
            <person name="Lanz C."/>
            <person name="Raddatz G."/>
            <person name="Osoegawa K."/>
            <person name="Zhu B."/>
            <person name="Rapp A."/>
            <person name="Widaa S."/>
            <person name="Langford C."/>
            <person name="Yang F."/>
            <person name="Schuster S.C."/>
            <person name="Carter N.P."/>
            <person name="Harrow J."/>
            <person name="Ning Z."/>
            <person name="Herrero J."/>
            <person name="Searle S.M."/>
            <person name="Enright A."/>
            <person name="Geisler R."/>
            <person name="Plasterk R.H."/>
            <person name="Lee C."/>
            <person name="Westerfield M."/>
            <person name="de Jong P.J."/>
            <person name="Zon L.I."/>
            <person name="Postlethwait J.H."/>
            <person name="Nusslein-Volhard C."/>
            <person name="Hubbard T.J."/>
            <person name="Roest Crollius H."/>
            <person name="Rogers J."/>
            <person name="Stemple D.L."/>
        </authorList>
    </citation>
    <scope>NUCLEOTIDE SEQUENCE [LARGE SCALE GENOMIC DNA]</scope>
    <source>
        <strain evidence="8">Tuebingen</strain>
    </source>
</reference>
<dbReference type="PANTHER" id="PTHR11075:SF54">
    <property type="entry name" value="LARGE RIBOSOMAL SUBUNIT PROTEIN ML62"/>
    <property type="match status" value="1"/>
</dbReference>
<evidence type="ECO:0000256" key="3">
    <source>
        <dbReference type="ARBA" id="ARBA00039441"/>
    </source>
</evidence>
<dbReference type="OMA" id="SEHRSQW"/>
<dbReference type="EC" id="3.1.1.29" evidence="1"/>
<dbReference type="Pfam" id="PF00472">
    <property type="entry name" value="RF-1"/>
    <property type="match status" value="1"/>
</dbReference>
<dbReference type="AGR" id="ZFIN:ZDB-GENE-121214-202"/>
<name>E7F0D0_DANRE</name>
<keyword evidence="10" id="KW-0378">Hydrolase</keyword>
<evidence type="ECO:0000256" key="4">
    <source>
        <dbReference type="ARBA" id="ARBA00041531"/>
    </source>
</evidence>
<evidence type="ECO:0000256" key="1">
    <source>
        <dbReference type="ARBA" id="ARBA00013260"/>
    </source>
</evidence>
<dbReference type="PANTHER" id="PTHR11075">
    <property type="entry name" value="PEPTIDE CHAIN RELEASE FACTOR"/>
    <property type="match status" value="1"/>
</dbReference>
<evidence type="ECO:0000259" key="7">
    <source>
        <dbReference type="Pfam" id="PF00472"/>
    </source>
</evidence>
<evidence type="ECO:0000313" key="8">
    <source>
        <dbReference type="Ensembl" id="ENSDARP00000102976"/>
    </source>
</evidence>
<dbReference type="Ensembl" id="ENSDART00000114732.4">
    <property type="protein sequence ID" value="ENSDARP00000102976.4"/>
    <property type="gene ID" value="ENSDARG00000078835.5"/>
</dbReference>
<dbReference type="GO" id="GO:0070126">
    <property type="term" value="P:mitochondrial translational termination"/>
    <property type="evidence" value="ECO:0000318"/>
    <property type="project" value="GO_Central"/>
</dbReference>
<dbReference type="KEGG" id="dre:100149182"/>
<dbReference type="Gene3D" id="3.30.160.20">
    <property type="match status" value="1"/>
</dbReference>
<accession>E7F0D0</accession>
<evidence type="ECO:0000256" key="2">
    <source>
        <dbReference type="ARBA" id="ARBA00038225"/>
    </source>
</evidence>
<dbReference type="GO" id="GO:0004045">
    <property type="term" value="F:peptidyl-tRNA hydrolase activity"/>
    <property type="evidence" value="ECO:0000318"/>
    <property type="project" value="GO_Central"/>
</dbReference>
<dbReference type="GeneID" id="100149182"/>
<dbReference type="FunFam" id="3.30.160.20:FF:000046">
    <property type="entry name" value="Peptidyl-tRNA hydrolase ICT1"/>
    <property type="match status" value="1"/>
</dbReference>
<dbReference type="GO" id="GO:0016150">
    <property type="term" value="F:translation release factor activity, codon nonspecific"/>
    <property type="evidence" value="ECO:0000318"/>
    <property type="project" value="GO_Central"/>
</dbReference>
<dbReference type="GeneTree" id="ENSGT00940000167542"/>
<feature type="compositionally biased region" description="Basic residues" evidence="5">
    <location>
        <begin position="176"/>
        <end position="193"/>
    </location>
</feature>